<evidence type="ECO:0000313" key="3">
    <source>
        <dbReference type="Proteomes" id="UP001352263"/>
    </source>
</evidence>
<comment type="caution">
    <text evidence="2">The sequence shown here is derived from an EMBL/GenBank/DDBJ whole genome shotgun (WGS) entry which is preliminary data.</text>
</comment>
<reference evidence="2 3" key="1">
    <citation type="submission" date="2023-10" db="EMBL/GenBank/DDBJ databases">
        <title>Noviherbaspirillum sp. CPCC 100848 genome assembly.</title>
        <authorList>
            <person name="Li X.Y."/>
            <person name="Fang X.M."/>
        </authorList>
    </citation>
    <scope>NUCLEOTIDE SEQUENCE [LARGE SCALE GENOMIC DNA]</scope>
    <source>
        <strain evidence="2 3">CPCC 100848</strain>
    </source>
</reference>
<dbReference type="InterPro" id="IPR011646">
    <property type="entry name" value="KAP_P-loop"/>
</dbReference>
<dbReference type="EMBL" id="JAWIIV010000053">
    <property type="protein sequence ID" value="MEC4723422.1"/>
    <property type="molecule type" value="Genomic_DNA"/>
</dbReference>
<dbReference type="SUPFAM" id="SSF52540">
    <property type="entry name" value="P-loop containing nucleoside triphosphate hydrolases"/>
    <property type="match status" value="1"/>
</dbReference>
<sequence>MSIDPSAQTSSDNYATIWKEDLLDRKENAHFLTNYLTKRYTAAKAKGRADTIVLNIRAQWGFGKTFFVERWIKELKHSGYPVVAFDAWTNDFSEDPLIGFIAAIDEALTEHYKKVPNVTKVLDRALSAGRKLIKPVSLGIAGALTKKLADLTLDEISDLLAQPDEIQSADKNKTENSDEKDGDNIVTEVKSVVAEAAAAAVKEHLGKKETIAIFRDRLKQLINVLEKEAGCQLPIFIFIDELDRCRPNYAIELLEAIKHLFGVPGIYFIASTNLDQLIHSVRAIYGEGFDAEHYLKRFFDQEYFLPAPDGARYTKVLFDRYMPETGTIYIDSFLQQGPAIESQQKLFTAFTVAFELDYRGQDQAMQVLQAVLLSWPEKEQVVLPYLLFLIFIRQRSTSAFQALSNKNPRSRDELTKILAPLNLVDEKIKTHPSRRTGDDGTNTITELAEIFHAASGMTTRELYEDDESNEYAPQVRRRLADIAGEASGGPMPTYSTLKAYHKRVSQAGQLINFS</sequence>
<dbReference type="Pfam" id="PF07693">
    <property type="entry name" value="KAP_NTPase"/>
    <property type="match status" value="1"/>
</dbReference>
<keyword evidence="3" id="KW-1185">Reference proteome</keyword>
<evidence type="ECO:0000259" key="1">
    <source>
        <dbReference type="Pfam" id="PF07693"/>
    </source>
</evidence>
<name>A0ABU6JIA6_9BURK</name>
<feature type="domain" description="KAP NTPase" evidence="1">
    <location>
        <begin position="49"/>
        <end position="298"/>
    </location>
</feature>
<gene>
    <name evidence="2" type="ORF">RY831_30225</name>
</gene>
<organism evidence="2 3">
    <name type="scientific">Noviherbaspirillum album</name>
    <dbReference type="NCBI Taxonomy" id="3080276"/>
    <lineage>
        <taxon>Bacteria</taxon>
        <taxon>Pseudomonadati</taxon>
        <taxon>Pseudomonadota</taxon>
        <taxon>Betaproteobacteria</taxon>
        <taxon>Burkholderiales</taxon>
        <taxon>Oxalobacteraceae</taxon>
        <taxon>Noviherbaspirillum</taxon>
    </lineage>
</organism>
<dbReference type="Proteomes" id="UP001352263">
    <property type="component" value="Unassembled WGS sequence"/>
</dbReference>
<dbReference type="RefSeq" id="WP_326510034.1">
    <property type="nucleotide sequence ID" value="NZ_JAWIIV010000053.1"/>
</dbReference>
<evidence type="ECO:0000313" key="2">
    <source>
        <dbReference type="EMBL" id="MEC4723422.1"/>
    </source>
</evidence>
<accession>A0ABU6JIA6</accession>
<dbReference type="InterPro" id="IPR027417">
    <property type="entry name" value="P-loop_NTPase"/>
</dbReference>
<dbReference type="Gene3D" id="3.40.50.300">
    <property type="entry name" value="P-loop containing nucleotide triphosphate hydrolases"/>
    <property type="match status" value="1"/>
</dbReference>
<proteinExistence type="predicted"/>
<protein>
    <submittedName>
        <fullName evidence="2">P-loop NTPase fold protein</fullName>
    </submittedName>
</protein>